<proteinExistence type="predicted"/>
<feature type="coiled-coil region" evidence="1">
    <location>
        <begin position="32"/>
        <end position="59"/>
    </location>
</feature>
<keyword evidence="1" id="KW-0175">Coiled coil</keyword>
<organism evidence="3 4">
    <name type="scientific">Zoogloea ramigera</name>
    <dbReference type="NCBI Taxonomy" id="350"/>
    <lineage>
        <taxon>Bacteria</taxon>
        <taxon>Pseudomonadati</taxon>
        <taxon>Pseudomonadota</taxon>
        <taxon>Betaproteobacteria</taxon>
        <taxon>Rhodocyclales</taxon>
        <taxon>Zoogloeaceae</taxon>
        <taxon>Zoogloea</taxon>
    </lineage>
</organism>
<protein>
    <submittedName>
        <fullName evidence="3">Uncharacterized protein</fullName>
    </submittedName>
</protein>
<evidence type="ECO:0000256" key="1">
    <source>
        <dbReference type="SAM" id="Coils"/>
    </source>
</evidence>
<comment type="caution">
    <text evidence="3">The sequence shown here is derived from an EMBL/GenBank/DDBJ whole genome shotgun (WGS) entry which is preliminary data.</text>
</comment>
<keyword evidence="4" id="KW-1185">Reference proteome</keyword>
<accession>A0A4Y4CWD7</accession>
<gene>
    <name evidence="3" type="ORF">ZRA01_32940</name>
</gene>
<evidence type="ECO:0000256" key="2">
    <source>
        <dbReference type="SAM" id="SignalP"/>
    </source>
</evidence>
<dbReference type="EMBL" id="BJNV01000070">
    <property type="protein sequence ID" value="GEC97221.1"/>
    <property type="molecule type" value="Genomic_DNA"/>
</dbReference>
<reference evidence="3 4" key="1">
    <citation type="submission" date="2019-06" db="EMBL/GenBank/DDBJ databases">
        <title>Whole genome shotgun sequence of Zoogloea ramigera NBRC 15342.</title>
        <authorList>
            <person name="Hosoyama A."/>
            <person name="Uohara A."/>
            <person name="Ohji S."/>
            <person name="Ichikawa N."/>
        </authorList>
    </citation>
    <scope>NUCLEOTIDE SEQUENCE [LARGE SCALE GENOMIC DNA]</scope>
    <source>
        <strain evidence="3 4">NBRC 15342</strain>
    </source>
</reference>
<keyword evidence="2" id="KW-0732">Signal</keyword>
<feature type="chain" id="PRO_5021409639" evidence="2">
    <location>
        <begin position="23"/>
        <end position="98"/>
    </location>
</feature>
<dbReference type="Proteomes" id="UP000318422">
    <property type="component" value="Unassembled WGS sequence"/>
</dbReference>
<feature type="signal peptide" evidence="2">
    <location>
        <begin position="1"/>
        <end position="22"/>
    </location>
</feature>
<evidence type="ECO:0000313" key="4">
    <source>
        <dbReference type="Proteomes" id="UP000318422"/>
    </source>
</evidence>
<dbReference type="AlphaFoldDB" id="A0A4Y4CWD7"/>
<evidence type="ECO:0000313" key="3">
    <source>
        <dbReference type="EMBL" id="GEC97221.1"/>
    </source>
</evidence>
<sequence length="98" mass="10374">MNMRRTITALLLSAWAAGVVGGAPGEVPEADCERIARRLALARDEADRAKQAYDREMSQDSMTAYYRAQFELAAAKGEAAACQGAPAEGRGAANAEGR</sequence>
<name>A0A4Y4CWD7_ZOORA</name>